<comment type="function">
    <text evidence="7">Modulates transcription in response to changes in cellular NADH/NAD(+) redox state.</text>
</comment>
<evidence type="ECO:0000259" key="8">
    <source>
        <dbReference type="SMART" id="SM00881"/>
    </source>
</evidence>
<keyword evidence="4 7" id="KW-0520">NAD</keyword>
<dbReference type="NCBIfam" id="NF003995">
    <property type="entry name" value="PRK05472.2-4"/>
    <property type="match status" value="1"/>
</dbReference>
<dbReference type="HAMAP" id="MF_01131">
    <property type="entry name" value="Rex"/>
    <property type="match status" value="1"/>
</dbReference>
<dbReference type="InterPro" id="IPR036388">
    <property type="entry name" value="WH-like_DNA-bd_sf"/>
</dbReference>
<organism evidence="9 10">
    <name type="scientific">Moorella mulderi DSM 14980</name>
    <dbReference type="NCBI Taxonomy" id="1122241"/>
    <lineage>
        <taxon>Bacteria</taxon>
        <taxon>Bacillati</taxon>
        <taxon>Bacillota</taxon>
        <taxon>Clostridia</taxon>
        <taxon>Neomoorellales</taxon>
        <taxon>Neomoorellaceae</taxon>
        <taxon>Neomoorella</taxon>
    </lineage>
</organism>
<proteinExistence type="inferred from homology"/>
<dbReference type="Proteomes" id="UP000075670">
    <property type="component" value="Unassembled WGS sequence"/>
</dbReference>
<evidence type="ECO:0000256" key="5">
    <source>
        <dbReference type="ARBA" id="ARBA00023125"/>
    </source>
</evidence>
<comment type="subunit">
    <text evidence="7">Homodimer.</text>
</comment>
<dbReference type="Gene3D" id="3.40.50.720">
    <property type="entry name" value="NAD(P)-binding Rossmann-like Domain"/>
    <property type="match status" value="1"/>
</dbReference>
<dbReference type="InterPro" id="IPR036291">
    <property type="entry name" value="NAD(P)-bd_dom_sf"/>
</dbReference>
<dbReference type="AlphaFoldDB" id="A0A151AVZ0"/>
<dbReference type="NCBIfam" id="NF003989">
    <property type="entry name" value="PRK05472.1-3"/>
    <property type="match status" value="1"/>
</dbReference>
<dbReference type="NCBIfam" id="NF003996">
    <property type="entry name" value="PRK05472.2-5"/>
    <property type="match status" value="1"/>
</dbReference>
<dbReference type="GO" id="GO:0005737">
    <property type="term" value="C:cytoplasm"/>
    <property type="evidence" value="ECO:0007669"/>
    <property type="project" value="UniProtKB-SubCell"/>
</dbReference>
<dbReference type="Gene3D" id="1.10.10.10">
    <property type="entry name" value="Winged helix-like DNA-binding domain superfamily/Winged helix DNA-binding domain"/>
    <property type="match status" value="1"/>
</dbReference>
<evidence type="ECO:0000313" key="9">
    <source>
        <dbReference type="EMBL" id="KYH31839.1"/>
    </source>
</evidence>
<keyword evidence="2 7" id="KW-0678">Repressor</keyword>
<dbReference type="NCBIfam" id="NF003992">
    <property type="entry name" value="PRK05472.2-1"/>
    <property type="match status" value="1"/>
</dbReference>
<protein>
    <recommendedName>
        <fullName evidence="7">Redox-sensing transcriptional repressor Rex</fullName>
    </recommendedName>
</protein>
<comment type="caution">
    <text evidence="9">The sequence shown here is derived from an EMBL/GenBank/DDBJ whole genome shotgun (WGS) entry which is preliminary data.</text>
</comment>
<gene>
    <name evidence="9" type="primary">rex_2</name>
    <name evidence="7" type="synonym">rex</name>
    <name evidence="9" type="ORF">MOMUL_19820</name>
</gene>
<dbReference type="GO" id="GO:0003677">
    <property type="term" value="F:DNA binding"/>
    <property type="evidence" value="ECO:0007669"/>
    <property type="project" value="UniProtKB-UniRule"/>
</dbReference>
<evidence type="ECO:0000256" key="6">
    <source>
        <dbReference type="ARBA" id="ARBA00023163"/>
    </source>
</evidence>
<name>A0A151AVZ0_9FIRM</name>
<dbReference type="PANTHER" id="PTHR35786">
    <property type="entry name" value="REDOX-SENSING TRANSCRIPTIONAL REPRESSOR REX"/>
    <property type="match status" value="1"/>
</dbReference>
<keyword evidence="3 7" id="KW-0805">Transcription regulation</keyword>
<evidence type="ECO:0000256" key="7">
    <source>
        <dbReference type="HAMAP-Rule" id="MF_01131"/>
    </source>
</evidence>
<dbReference type="Pfam" id="PF02629">
    <property type="entry name" value="CoA_binding"/>
    <property type="match status" value="1"/>
</dbReference>
<dbReference type="InterPro" id="IPR036390">
    <property type="entry name" value="WH_DNA-bd_sf"/>
</dbReference>
<dbReference type="PANTHER" id="PTHR35786:SF1">
    <property type="entry name" value="REDOX-SENSING TRANSCRIPTIONAL REPRESSOR REX 1"/>
    <property type="match status" value="1"/>
</dbReference>
<evidence type="ECO:0000313" key="10">
    <source>
        <dbReference type="Proteomes" id="UP000075670"/>
    </source>
</evidence>
<keyword evidence="10" id="KW-1185">Reference proteome</keyword>
<dbReference type="RefSeq" id="WP_062284505.1">
    <property type="nucleotide sequence ID" value="NZ_LTBC01000007.1"/>
</dbReference>
<evidence type="ECO:0000256" key="4">
    <source>
        <dbReference type="ARBA" id="ARBA00023027"/>
    </source>
</evidence>
<keyword evidence="5 7" id="KW-0238">DNA-binding</keyword>
<dbReference type="GO" id="GO:0051775">
    <property type="term" value="P:response to redox state"/>
    <property type="evidence" value="ECO:0007669"/>
    <property type="project" value="InterPro"/>
</dbReference>
<reference evidence="9 10" key="1">
    <citation type="submission" date="2016-02" db="EMBL/GenBank/DDBJ databases">
        <title>Genome sequence of Moorella mulderi DSM 14980.</title>
        <authorList>
            <person name="Poehlein A."/>
            <person name="Daniel R."/>
        </authorList>
    </citation>
    <scope>NUCLEOTIDE SEQUENCE [LARGE SCALE GENOMIC DNA]</scope>
    <source>
        <strain evidence="9 10">DSM 14980</strain>
    </source>
</reference>
<feature type="binding site" evidence="7">
    <location>
        <begin position="90"/>
        <end position="95"/>
    </location>
    <ligand>
        <name>NAD(+)</name>
        <dbReference type="ChEBI" id="CHEBI:57540"/>
    </ligand>
</feature>
<dbReference type="SMART" id="SM00881">
    <property type="entry name" value="CoA_binding"/>
    <property type="match status" value="1"/>
</dbReference>
<keyword evidence="1 7" id="KW-0963">Cytoplasm</keyword>
<dbReference type="InterPro" id="IPR058236">
    <property type="entry name" value="Rex_actinobacterial-type"/>
</dbReference>
<dbReference type="SUPFAM" id="SSF51735">
    <property type="entry name" value="NAD(P)-binding Rossmann-fold domains"/>
    <property type="match status" value="1"/>
</dbReference>
<evidence type="ECO:0000256" key="2">
    <source>
        <dbReference type="ARBA" id="ARBA00022491"/>
    </source>
</evidence>
<dbReference type="GO" id="GO:0003700">
    <property type="term" value="F:DNA-binding transcription factor activity"/>
    <property type="evidence" value="ECO:0007669"/>
    <property type="project" value="UniProtKB-UniRule"/>
</dbReference>
<dbReference type="OrthoDB" id="9784760at2"/>
<dbReference type="InterPro" id="IPR022876">
    <property type="entry name" value="Tscrpt_rep_Rex"/>
</dbReference>
<dbReference type="PATRIC" id="fig|1122241.3.peg.2110"/>
<evidence type="ECO:0000256" key="3">
    <source>
        <dbReference type="ARBA" id="ARBA00023015"/>
    </source>
</evidence>
<comment type="similarity">
    <text evidence="7">Belongs to the transcriptional regulatory Rex family.</text>
</comment>
<keyword evidence="6 7" id="KW-0804">Transcription</keyword>
<dbReference type="SUPFAM" id="SSF46785">
    <property type="entry name" value="Winged helix' DNA-binding domain"/>
    <property type="match status" value="1"/>
</dbReference>
<dbReference type="InterPro" id="IPR003781">
    <property type="entry name" value="CoA-bd"/>
</dbReference>
<comment type="subcellular location">
    <subcellularLocation>
        <location evidence="7">Cytoplasm</location>
    </subcellularLocation>
</comment>
<feature type="DNA-binding region" description="H-T-H motif" evidence="7">
    <location>
        <begin position="16"/>
        <end position="55"/>
    </location>
</feature>
<evidence type="ECO:0000256" key="1">
    <source>
        <dbReference type="ARBA" id="ARBA00022490"/>
    </source>
</evidence>
<dbReference type="Pfam" id="PF06971">
    <property type="entry name" value="Put_DNA-bind_N"/>
    <property type="match status" value="1"/>
</dbReference>
<dbReference type="InterPro" id="IPR009718">
    <property type="entry name" value="Rex_DNA-bd_C_dom"/>
</dbReference>
<dbReference type="NCBIfam" id="NF003993">
    <property type="entry name" value="PRK05472.2-2"/>
    <property type="match status" value="1"/>
</dbReference>
<dbReference type="NCBIfam" id="NF003994">
    <property type="entry name" value="PRK05472.2-3"/>
    <property type="match status" value="1"/>
</dbReference>
<feature type="domain" description="CoA-binding" evidence="8">
    <location>
        <begin position="79"/>
        <end position="180"/>
    </location>
</feature>
<dbReference type="EMBL" id="LTBC01000007">
    <property type="protein sequence ID" value="KYH31839.1"/>
    <property type="molecule type" value="Genomic_DNA"/>
</dbReference>
<accession>A0A151AVZ0</accession>
<dbReference type="GO" id="GO:0045892">
    <property type="term" value="P:negative regulation of DNA-templated transcription"/>
    <property type="evidence" value="ECO:0007669"/>
    <property type="project" value="InterPro"/>
</dbReference>
<sequence>MKTLKIPEATIIRLSVYSRYLAQVDRRGVTTISSGEIADGVGVSPAQVRKDLAYFGEFGTRGVGYNVKDLYWHIIKILGLNTTWSVVIIGAGNLGTALSMYGGFRERGFKVVGIFDNAPHKIGYRLNGVEVYPMERLKEIIEREKAQIAIIAVPAEYAQDVADQLVETSIQGILNFAPRVLNVPEHIELRNVDLSVNLELLTFNLAFRRSMKVVR</sequence>